<dbReference type="GO" id="GO:0005506">
    <property type="term" value="F:iron ion binding"/>
    <property type="evidence" value="ECO:0007669"/>
    <property type="project" value="UniProtKB-UniRule"/>
</dbReference>
<dbReference type="PRINTS" id="PR00385">
    <property type="entry name" value="P450"/>
</dbReference>
<comment type="similarity">
    <text evidence="2 13">Belongs to the cytochrome P450 family.</text>
</comment>
<dbReference type="PROSITE" id="PS00086">
    <property type="entry name" value="CYTOCHROME_P450"/>
    <property type="match status" value="1"/>
</dbReference>
<dbReference type="OMA" id="DPRAYWQ"/>
<dbReference type="GeneTree" id="ENSGT00950000183037"/>
<dbReference type="PANTHER" id="PTHR24289:SF21">
    <property type="entry name" value="CYTOCHROME P450 1A"/>
    <property type="match status" value="1"/>
</dbReference>
<dbReference type="AlphaFoldDB" id="A0A3Q1IPG3"/>
<dbReference type="FunFam" id="1.10.630.10:FF:000002">
    <property type="entry name" value="Cytochrome P450 1A1"/>
    <property type="match status" value="1"/>
</dbReference>
<keyword evidence="15" id="KW-1133">Transmembrane helix</keyword>
<evidence type="ECO:0000313" key="16">
    <source>
        <dbReference type="Ensembl" id="ENSATEP00000005961.1"/>
    </source>
</evidence>
<keyword evidence="6 14" id="KW-0492">Microsome</keyword>
<dbReference type="GO" id="GO:0042448">
    <property type="term" value="P:progesterone metabolic process"/>
    <property type="evidence" value="ECO:0007669"/>
    <property type="project" value="TreeGrafter"/>
</dbReference>
<dbReference type="GO" id="GO:0042446">
    <property type="term" value="P:hormone biosynthetic process"/>
    <property type="evidence" value="ECO:0007669"/>
    <property type="project" value="TreeGrafter"/>
</dbReference>
<dbReference type="PRINTS" id="PR01683">
    <property type="entry name" value="EP450ICYP1A"/>
</dbReference>
<evidence type="ECO:0000256" key="6">
    <source>
        <dbReference type="ARBA" id="ARBA00022848"/>
    </source>
</evidence>
<evidence type="ECO:0000256" key="15">
    <source>
        <dbReference type="SAM" id="Phobius"/>
    </source>
</evidence>
<dbReference type="InterPro" id="IPR017972">
    <property type="entry name" value="Cyt_P450_CS"/>
</dbReference>
<accession>A0A3Q1IPG3</accession>
<feature type="binding site" description="axial binding residue" evidence="12">
    <location>
        <position position="463"/>
    </location>
    <ligand>
        <name>heme</name>
        <dbReference type="ChEBI" id="CHEBI:30413"/>
    </ligand>
    <ligandPart>
        <name>Fe</name>
        <dbReference type="ChEBI" id="CHEBI:18248"/>
    </ligandPart>
</feature>
<dbReference type="InParanoid" id="A0A3Q1IPG3"/>
<comment type="cofactor">
    <cofactor evidence="1 12 14">
        <name>heme</name>
        <dbReference type="ChEBI" id="CHEBI:30413"/>
    </cofactor>
</comment>
<feature type="transmembrane region" description="Helical" evidence="15">
    <location>
        <begin position="6"/>
        <end position="31"/>
    </location>
</feature>
<evidence type="ECO:0000313" key="17">
    <source>
        <dbReference type="Proteomes" id="UP000265040"/>
    </source>
</evidence>
<dbReference type="Gene3D" id="1.10.630.10">
    <property type="entry name" value="Cytochrome P450"/>
    <property type="match status" value="1"/>
</dbReference>
<dbReference type="SUPFAM" id="SSF48264">
    <property type="entry name" value="Cytochrome P450"/>
    <property type="match status" value="1"/>
</dbReference>
<dbReference type="FunCoup" id="A0A3Q1IPG3">
    <property type="interactions" value="509"/>
</dbReference>
<evidence type="ECO:0000256" key="1">
    <source>
        <dbReference type="ARBA" id="ARBA00001971"/>
    </source>
</evidence>
<evidence type="ECO:0000256" key="10">
    <source>
        <dbReference type="ARBA" id="ARBA00023136"/>
    </source>
</evidence>
<dbReference type="OrthoDB" id="1055148at2759"/>
<name>A0A3Q1IPG3_ANATE</name>
<keyword evidence="7 13" id="KW-0560">Oxidoreductase</keyword>
<evidence type="ECO:0000256" key="12">
    <source>
        <dbReference type="PIRSR" id="PIRSR602401-1"/>
    </source>
</evidence>
<evidence type="ECO:0000256" key="3">
    <source>
        <dbReference type="ARBA" id="ARBA00022617"/>
    </source>
</evidence>
<dbReference type="InterPro" id="IPR008066">
    <property type="entry name" value="Cyt_P450_E_grp-I_CYP1"/>
</dbReference>
<comment type="subcellular location">
    <subcellularLocation>
        <location evidence="14">Endoplasmic reticulum membrane</location>
        <topology evidence="14">Peripheral membrane protein</topology>
    </subcellularLocation>
    <subcellularLocation>
        <location evidence="14">Microsome membrane</location>
        <topology evidence="14">Peripheral membrane protein</topology>
    </subcellularLocation>
</comment>
<proteinExistence type="inferred from homology"/>
<dbReference type="CDD" id="cd20676">
    <property type="entry name" value="CYP1A"/>
    <property type="match status" value="1"/>
</dbReference>
<keyword evidence="17" id="KW-1185">Reference proteome</keyword>
<evidence type="ECO:0000256" key="11">
    <source>
        <dbReference type="ARBA" id="ARBA00047827"/>
    </source>
</evidence>
<reference evidence="16" key="2">
    <citation type="submission" date="2025-08" db="UniProtKB">
        <authorList>
            <consortium name="Ensembl"/>
        </authorList>
    </citation>
    <scope>IDENTIFICATION</scope>
</reference>
<evidence type="ECO:0000256" key="2">
    <source>
        <dbReference type="ARBA" id="ARBA00010617"/>
    </source>
</evidence>
<dbReference type="InterPro" id="IPR001128">
    <property type="entry name" value="Cyt_P450"/>
</dbReference>
<evidence type="ECO:0000256" key="7">
    <source>
        <dbReference type="ARBA" id="ARBA00023002"/>
    </source>
</evidence>
<evidence type="ECO:0000256" key="14">
    <source>
        <dbReference type="RuleBase" id="RU368045"/>
    </source>
</evidence>
<dbReference type="EC" id="1.14.14.1" evidence="14"/>
<evidence type="ECO:0000256" key="8">
    <source>
        <dbReference type="ARBA" id="ARBA00023004"/>
    </source>
</evidence>
<evidence type="ECO:0000256" key="5">
    <source>
        <dbReference type="ARBA" id="ARBA00022824"/>
    </source>
</evidence>
<keyword evidence="15" id="KW-0812">Transmembrane</keyword>
<keyword evidence="10 15" id="KW-0472">Membrane</keyword>
<evidence type="ECO:0000256" key="4">
    <source>
        <dbReference type="ARBA" id="ARBA00022723"/>
    </source>
</evidence>
<dbReference type="STRING" id="64144.ENSATEP00000005961"/>
<keyword evidence="9 13" id="KW-0503">Monooxygenase</keyword>
<protein>
    <recommendedName>
        <fullName evidence="14">Cytochrome P450 1A</fullName>
        <ecNumber evidence="14">1.14.14.1</ecNumber>
    </recommendedName>
</protein>
<dbReference type="PANTHER" id="PTHR24289">
    <property type="entry name" value="STEROID 17-ALPHA-HYDROXYLASE/17,20 LYASE"/>
    <property type="match status" value="1"/>
</dbReference>
<dbReference type="GO" id="GO:0005789">
    <property type="term" value="C:endoplasmic reticulum membrane"/>
    <property type="evidence" value="ECO:0007669"/>
    <property type="project" value="UniProtKB-SubCell"/>
</dbReference>
<reference evidence="16" key="3">
    <citation type="submission" date="2025-09" db="UniProtKB">
        <authorList>
            <consortium name="Ensembl"/>
        </authorList>
    </citation>
    <scope>IDENTIFICATION</scope>
</reference>
<keyword evidence="8 12" id="KW-0408">Iron</keyword>
<sequence>MALMILPFIGSVSVTEGLLAIATVCLVYMILKFFHTEIPEGLRRLPGPKSLPIIGNVLEVGHKPYLSLTAMGKRYGHVFQIQIGMRPVVVLSGIETVRQALIKQGDEFAGRPDLYSFQFINDGQSLAFSTDQSGVWRTRRKLAYSALRSFATLKSKDQEYSCYLEEHVCKEGEYLIKQLNTVMKADGSFNPFRHVVVSVANVICGICFGRRYDHNDQELLSLVTLAHDFNQVVGSGNPADFIPILHFLPSATMKAFKDLNARFNKFVQKIVNNHYATFDKDNIRDITDSLIDHCEDRKLDENSNVQVSDEKIVGIVNDLFGAGFDTVTTALSWSLMYMVAYPEIQERLYQELKIKVGLERTPRLSDKPNLPLLEGFILEVLRHSSFLPFTIPHCTTKDTSLNGYFIPKDTCVFINQWQINHDPELWKDPMSFNPDRFLSADGTEVNKVEGEKVMAFGLGKRRCIGEVIARNEVYLFLAIMVQKLHFQTVPGVPLDMTPLYGLTMKHKPCHLRATLRGSHEH</sequence>
<organism evidence="16 17">
    <name type="scientific">Anabas testudineus</name>
    <name type="common">Climbing perch</name>
    <name type="synonym">Anthias testudineus</name>
    <dbReference type="NCBI Taxonomy" id="64144"/>
    <lineage>
        <taxon>Eukaryota</taxon>
        <taxon>Metazoa</taxon>
        <taxon>Chordata</taxon>
        <taxon>Craniata</taxon>
        <taxon>Vertebrata</taxon>
        <taxon>Euteleostomi</taxon>
        <taxon>Actinopterygii</taxon>
        <taxon>Neopterygii</taxon>
        <taxon>Teleostei</taxon>
        <taxon>Neoteleostei</taxon>
        <taxon>Acanthomorphata</taxon>
        <taxon>Anabantaria</taxon>
        <taxon>Anabantiformes</taxon>
        <taxon>Anabantoidei</taxon>
        <taxon>Anabantidae</taxon>
        <taxon>Anabas</taxon>
    </lineage>
</organism>
<dbReference type="Pfam" id="PF00067">
    <property type="entry name" value="p450"/>
    <property type="match status" value="1"/>
</dbReference>
<comment type="catalytic activity">
    <reaction evidence="11">
        <text>an organic molecule + reduced [NADPH--hemoprotein reductase] + O2 = an alcohol + oxidized [NADPH--hemoprotein reductase] + H2O + H(+)</text>
        <dbReference type="Rhea" id="RHEA:17149"/>
        <dbReference type="Rhea" id="RHEA-COMP:11964"/>
        <dbReference type="Rhea" id="RHEA-COMP:11965"/>
        <dbReference type="ChEBI" id="CHEBI:15377"/>
        <dbReference type="ChEBI" id="CHEBI:15378"/>
        <dbReference type="ChEBI" id="CHEBI:15379"/>
        <dbReference type="ChEBI" id="CHEBI:30879"/>
        <dbReference type="ChEBI" id="CHEBI:57618"/>
        <dbReference type="ChEBI" id="CHEBI:58210"/>
        <dbReference type="ChEBI" id="CHEBI:142491"/>
        <dbReference type="EC" id="1.14.14.1"/>
    </reaction>
</comment>
<evidence type="ECO:0000256" key="13">
    <source>
        <dbReference type="RuleBase" id="RU000461"/>
    </source>
</evidence>
<comment type="function">
    <text evidence="14">Cytochromes P450 are a group of heme-thiolate monooxygenases. They oxidize a variety of structurally unrelated compounds, including steroids, fatty acids, and xenobiotics.</text>
</comment>
<dbReference type="InterPro" id="IPR036396">
    <property type="entry name" value="Cyt_P450_sf"/>
</dbReference>
<keyword evidence="3 12" id="KW-0349">Heme</keyword>
<dbReference type="InterPro" id="IPR002401">
    <property type="entry name" value="Cyt_P450_E_grp-I"/>
</dbReference>
<keyword evidence="5 14" id="KW-0256">Endoplasmic reticulum</keyword>
<dbReference type="GO" id="GO:0004508">
    <property type="term" value="F:steroid 17-alpha-monooxygenase activity"/>
    <property type="evidence" value="ECO:0007669"/>
    <property type="project" value="TreeGrafter"/>
</dbReference>
<dbReference type="Ensembl" id="ENSATET00000006061.3">
    <property type="protein sequence ID" value="ENSATEP00000005961.1"/>
    <property type="gene ID" value="ENSATEG00000004218.3"/>
</dbReference>
<dbReference type="PRINTS" id="PR00463">
    <property type="entry name" value="EP450I"/>
</dbReference>
<reference evidence="16" key="1">
    <citation type="submission" date="2021-04" db="EMBL/GenBank/DDBJ databases">
        <authorList>
            <consortium name="Wellcome Sanger Institute Data Sharing"/>
        </authorList>
    </citation>
    <scope>NUCLEOTIDE SEQUENCE [LARGE SCALE GENOMIC DNA]</scope>
</reference>
<evidence type="ECO:0000256" key="9">
    <source>
        <dbReference type="ARBA" id="ARBA00023033"/>
    </source>
</evidence>
<dbReference type="GO" id="GO:0020037">
    <property type="term" value="F:heme binding"/>
    <property type="evidence" value="ECO:0007669"/>
    <property type="project" value="UniProtKB-UniRule"/>
</dbReference>
<gene>
    <name evidence="16" type="primary">CYP1A2</name>
</gene>
<dbReference type="Proteomes" id="UP000265040">
    <property type="component" value="Chromosome 3"/>
</dbReference>
<keyword evidence="4 12" id="KW-0479">Metal-binding</keyword>